<dbReference type="EMBL" id="RZOA01000005">
    <property type="protein sequence ID" value="KAA8823963.1"/>
    <property type="molecule type" value="Genomic_DNA"/>
</dbReference>
<feature type="region of interest" description="Disordered" evidence="1">
    <location>
        <begin position="112"/>
        <end position="161"/>
    </location>
</feature>
<organism evidence="4 5">
    <name type="scientific">Bifidobacterium vespertilionis</name>
    <dbReference type="NCBI Taxonomy" id="2562524"/>
    <lineage>
        <taxon>Bacteria</taxon>
        <taxon>Bacillati</taxon>
        <taxon>Actinomycetota</taxon>
        <taxon>Actinomycetes</taxon>
        <taxon>Bifidobacteriales</taxon>
        <taxon>Bifidobacteriaceae</taxon>
        <taxon>Bifidobacterium</taxon>
    </lineage>
</organism>
<proteinExistence type="predicted"/>
<keyword evidence="6" id="KW-1185">Reference proteome</keyword>
<reference evidence="5 6" key="1">
    <citation type="journal article" date="2019" name="Syst. Appl. Microbiol.">
        <title>Characterization of Bifidobacterium species in feaces of the Egyptian fruit bat: Description of B. vespertilionis sp. nov. and B. rousetti sp. nov.</title>
        <authorList>
            <person name="Modesto M."/>
            <person name="Satti M."/>
            <person name="Watanabe K."/>
            <person name="Puglisi E."/>
            <person name="Morelli L."/>
            <person name="Huang C.-H."/>
            <person name="Liou J.-S."/>
            <person name="Miyashita M."/>
            <person name="Tamura T."/>
            <person name="Saito S."/>
            <person name="Mori K."/>
            <person name="Huang L."/>
            <person name="Sciavilla P."/>
            <person name="Sandri C."/>
            <person name="Spiezio C."/>
            <person name="Vitali F."/>
            <person name="Cavalieri D."/>
            <person name="Perpetuini G."/>
            <person name="Tofalo R."/>
            <person name="Bonetti A."/>
            <person name="Arita M."/>
            <person name="Mattarelli P."/>
        </authorList>
    </citation>
    <scope>NUCLEOTIDE SEQUENCE [LARGE SCALE GENOMIC DNA]</scope>
    <source>
        <strain evidence="3 6">RST16</strain>
        <strain evidence="4 5">RST8</strain>
    </source>
</reference>
<evidence type="ECO:0000313" key="3">
    <source>
        <dbReference type="EMBL" id="KAA8820111.1"/>
    </source>
</evidence>
<protein>
    <submittedName>
        <fullName evidence="4">CHAP domain-containing protein</fullName>
    </submittedName>
</protein>
<dbReference type="EMBL" id="RZNZ01000008">
    <property type="protein sequence ID" value="KAA8820111.1"/>
    <property type="molecule type" value="Genomic_DNA"/>
</dbReference>
<name>A0A5J5DUV4_9BIFI</name>
<dbReference type="PROSITE" id="PS50911">
    <property type="entry name" value="CHAP"/>
    <property type="match status" value="1"/>
</dbReference>
<evidence type="ECO:0000259" key="2">
    <source>
        <dbReference type="PROSITE" id="PS50911"/>
    </source>
</evidence>
<dbReference type="Proteomes" id="UP000374630">
    <property type="component" value="Unassembled WGS sequence"/>
</dbReference>
<dbReference type="RefSeq" id="WP_150353659.1">
    <property type="nucleotide sequence ID" value="NZ_RZNZ01000008.1"/>
</dbReference>
<feature type="compositionally biased region" description="Polar residues" evidence="1">
    <location>
        <begin position="134"/>
        <end position="144"/>
    </location>
</feature>
<dbReference type="Proteomes" id="UP000345527">
    <property type="component" value="Unassembled WGS sequence"/>
</dbReference>
<feature type="domain" description="Peptidase C51" evidence="2">
    <location>
        <begin position="194"/>
        <end position="322"/>
    </location>
</feature>
<dbReference type="SUPFAM" id="SSF54001">
    <property type="entry name" value="Cysteine proteinases"/>
    <property type="match status" value="1"/>
</dbReference>
<dbReference type="InterPro" id="IPR038765">
    <property type="entry name" value="Papain-like_cys_pep_sf"/>
</dbReference>
<dbReference type="Pfam" id="PF05257">
    <property type="entry name" value="CHAP"/>
    <property type="match status" value="1"/>
</dbReference>
<dbReference type="InterPro" id="IPR007921">
    <property type="entry name" value="CHAP_dom"/>
</dbReference>
<evidence type="ECO:0000256" key="1">
    <source>
        <dbReference type="SAM" id="MobiDB-lite"/>
    </source>
</evidence>
<evidence type="ECO:0000313" key="4">
    <source>
        <dbReference type="EMBL" id="KAA8823963.1"/>
    </source>
</evidence>
<accession>A0A5J5DUV4</accession>
<sequence length="323" mass="33883">MSHAAHKAPKAAGAKRTNVASASSLFSPAVDVALAAKLNEVAPMSRRALRQAAKANARKNHIMAGSALAALFGTAAGALAFANPIQGGSVVAESAPSSEVATVEPNAITATTGVAASRSESRKSLGVATDETNDANATSQTSDQVVDGDEGQDSGTVLDASWSLGDESSSLDVSKMSKSLASNPVVAGLMEANAADLPEGFNPNHETNDKGSSYPFSQCTWWVYNRRHELGLPVGTHYGNGHQWADSARELGYWVDNTPRNVGDIMVFRQGQEGASSRYGHVAIVEAINPDGSITTSECGASYHGKPFSRTFTNVHDFQYIHY</sequence>
<dbReference type="AlphaFoldDB" id="A0A5J5DUV4"/>
<dbReference type="Gene3D" id="3.90.1720.10">
    <property type="entry name" value="endopeptidase domain like (from Nostoc punctiforme)"/>
    <property type="match status" value="1"/>
</dbReference>
<dbReference type="OrthoDB" id="3240061at2"/>
<evidence type="ECO:0000313" key="6">
    <source>
        <dbReference type="Proteomes" id="UP000374630"/>
    </source>
</evidence>
<gene>
    <name evidence="4" type="ORF">EM848_04045</name>
    <name evidence="3" type="ORF">EMO90_06605</name>
</gene>
<comment type="caution">
    <text evidence="4">The sequence shown here is derived from an EMBL/GenBank/DDBJ whole genome shotgun (WGS) entry which is preliminary data.</text>
</comment>
<evidence type="ECO:0000313" key="5">
    <source>
        <dbReference type="Proteomes" id="UP000345527"/>
    </source>
</evidence>